<dbReference type="EC" id="2.3.2.27" evidence="4"/>
<feature type="transmembrane region" description="Helical" evidence="15">
    <location>
        <begin position="56"/>
        <end position="79"/>
    </location>
</feature>
<evidence type="ECO:0000256" key="1">
    <source>
        <dbReference type="ARBA" id="ARBA00000900"/>
    </source>
</evidence>
<dbReference type="GO" id="GO:0008270">
    <property type="term" value="F:zinc ion binding"/>
    <property type="evidence" value="ECO:0007669"/>
    <property type="project" value="UniProtKB-KW"/>
</dbReference>
<keyword evidence="10" id="KW-0862">Zinc</keyword>
<dbReference type="Pfam" id="PF13639">
    <property type="entry name" value="zf-RING_2"/>
    <property type="match status" value="1"/>
</dbReference>
<comment type="caution">
    <text evidence="17">The sequence shown here is derived from an EMBL/GenBank/DDBJ whole genome shotgun (WGS) entry which is preliminary data.</text>
</comment>
<dbReference type="InterPro" id="IPR001841">
    <property type="entry name" value="Znf_RING"/>
</dbReference>
<evidence type="ECO:0000256" key="8">
    <source>
        <dbReference type="ARBA" id="ARBA00022771"/>
    </source>
</evidence>
<comment type="catalytic activity">
    <reaction evidence="1">
        <text>S-ubiquitinyl-[E2 ubiquitin-conjugating enzyme]-L-cysteine + [acceptor protein]-L-lysine = [E2 ubiquitin-conjugating enzyme]-L-cysteine + N(6)-ubiquitinyl-[acceptor protein]-L-lysine.</text>
        <dbReference type="EC" id="2.3.2.27"/>
    </reaction>
</comment>
<dbReference type="PROSITE" id="PS50089">
    <property type="entry name" value="ZF_RING_2"/>
    <property type="match status" value="1"/>
</dbReference>
<dbReference type="SUPFAM" id="SSF57850">
    <property type="entry name" value="RING/U-box"/>
    <property type="match status" value="1"/>
</dbReference>
<dbReference type="UniPathway" id="UPA00143"/>
<evidence type="ECO:0000256" key="4">
    <source>
        <dbReference type="ARBA" id="ARBA00012483"/>
    </source>
</evidence>
<evidence type="ECO:0000256" key="2">
    <source>
        <dbReference type="ARBA" id="ARBA00004167"/>
    </source>
</evidence>
<dbReference type="GO" id="GO:0016567">
    <property type="term" value="P:protein ubiquitination"/>
    <property type="evidence" value="ECO:0007669"/>
    <property type="project" value="UniProtKB-UniPathway"/>
</dbReference>
<evidence type="ECO:0000256" key="5">
    <source>
        <dbReference type="ARBA" id="ARBA00022679"/>
    </source>
</evidence>
<keyword evidence="18" id="KW-1185">Reference proteome</keyword>
<comment type="similarity">
    <text evidence="13">Belongs to the RING-type zinc finger family. ATL subfamily.</text>
</comment>
<comment type="pathway">
    <text evidence="3">Protein modification; protein ubiquitination.</text>
</comment>
<evidence type="ECO:0000313" key="18">
    <source>
        <dbReference type="Proteomes" id="UP000245207"/>
    </source>
</evidence>
<comment type="subcellular location">
    <subcellularLocation>
        <location evidence="2">Membrane</location>
        <topology evidence="2">Single-pass membrane protein</topology>
    </subcellularLocation>
</comment>
<evidence type="ECO:0000256" key="7">
    <source>
        <dbReference type="ARBA" id="ARBA00022723"/>
    </source>
</evidence>
<evidence type="ECO:0000259" key="16">
    <source>
        <dbReference type="PROSITE" id="PS50089"/>
    </source>
</evidence>
<dbReference type="AlphaFoldDB" id="A0A2U1MFD1"/>
<dbReference type="Gene3D" id="3.30.40.10">
    <property type="entry name" value="Zinc/RING finger domain, C3HC4 (zinc finger)"/>
    <property type="match status" value="1"/>
</dbReference>
<dbReference type="Proteomes" id="UP000245207">
    <property type="component" value="Unassembled WGS sequence"/>
</dbReference>
<evidence type="ECO:0000256" key="3">
    <source>
        <dbReference type="ARBA" id="ARBA00004906"/>
    </source>
</evidence>
<evidence type="ECO:0000256" key="6">
    <source>
        <dbReference type="ARBA" id="ARBA00022692"/>
    </source>
</evidence>
<accession>A0A2U1MFD1</accession>
<dbReference type="CDD" id="cd16461">
    <property type="entry name" value="RING-H2_EL5-like"/>
    <property type="match status" value="1"/>
</dbReference>
<dbReference type="FunFam" id="3.30.40.10:FF:000233">
    <property type="entry name" value="RING-H2 finger protein ATL54"/>
    <property type="match status" value="1"/>
</dbReference>
<keyword evidence="6 15" id="KW-0812">Transmembrane</keyword>
<protein>
    <recommendedName>
        <fullName evidence="4">RING-type E3 ubiquitin transferase</fullName>
        <ecNumber evidence="4">2.3.2.27</ecNumber>
    </recommendedName>
</protein>
<dbReference type="GO" id="GO:0061630">
    <property type="term" value="F:ubiquitin protein ligase activity"/>
    <property type="evidence" value="ECO:0007669"/>
    <property type="project" value="UniProtKB-EC"/>
</dbReference>
<sequence>MGSMDSPTTWVPYVNNPDCSQNICNVYCPQWCNYVVLPSPPPPVGFSDDDPSGATLSPLVIIIIGVFGSACLLVSYYVIISRLCMVNHDSSQSMRRRGAQNQETSDLELYEDDFNMEDDPLNLGPWNIPSKGLDKSIINSIEVCKYKKGDGLVSGMDCSVCLGEFQEDEKLRLLPKCSHAFHVHCIDTWLTSHSNCPLCRANVFVSRRVPSDLGVRDAIIEIREDGSEREVRRSVSMSYMCQTRVSIADILYVNDQQEEMISKEFSIEDGVGSSKLVVNEDSTYQNRGDVSHSMMKRSFSSGYLFIKGWKGKTLKVSSVPA</sequence>
<evidence type="ECO:0000256" key="13">
    <source>
        <dbReference type="ARBA" id="ARBA00024209"/>
    </source>
</evidence>
<name>A0A2U1MFD1_ARTAN</name>
<feature type="domain" description="RING-type" evidence="16">
    <location>
        <begin position="158"/>
        <end position="200"/>
    </location>
</feature>
<evidence type="ECO:0000256" key="15">
    <source>
        <dbReference type="SAM" id="Phobius"/>
    </source>
</evidence>
<evidence type="ECO:0000256" key="9">
    <source>
        <dbReference type="ARBA" id="ARBA00022786"/>
    </source>
</evidence>
<evidence type="ECO:0000256" key="11">
    <source>
        <dbReference type="ARBA" id="ARBA00022989"/>
    </source>
</evidence>
<dbReference type="PANTHER" id="PTHR46913:SF22">
    <property type="entry name" value="RING-TYPE E3 UBIQUITIN TRANSFERASE"/>
    <property type="match status" value="1"/>
</dbReference>
<keyword evidence="7" id="KW-0479">Metal-binding</keyword>
<keyword evidence="9" id="KW-0833">Ubl conjugation pathway</keyword>
<keyword evidence="12 15" id="KW-0472">Membrane</keyword>
<evidence type="ECO:0000313" key="17">
    <source>
        <dbReference type="EMBL" id="PWA59965.1"/>
    </source>
</evidence>
<evidence type="ECO:0000256" key="14">
    <source>
        <dbReference type="PROSITE-ProRule" id="PRU00175"/>
    </source>
</evidence>
<keyword evidence="5" id="KW-0808">Transferase</keyword>
<dbReference type="OrthoDB" id="9984778at2759"/>
<evidence type="ECO:0000256" key="12">
    <source>
        <dbReference type="ARBA" id="ARBA00023136"/>
    </source>
</evidence>
<proteinExistence type="inferred from homology"/>
<organism evidence="17 18">
    <name type="scientific">Artemisia annua</name>
    <name type="common">Sweet wormwood</name>
    <dbReference type="NCBI Taxonomy" id="35608"/>
    <lineage>
        <taxon>Eukaryota</taxon>
        <taxon>Viridiplantae</taxon>
        <taxon>Streptophyta</taxon>
        <taxon>Embryophyta</taxon>
        <taxon>Tracheophyta</taxon>
        <taxon>Spermatophyta</taxon>
        <taxon>Magnoliopsida</taxon>
        <taxon>eudicotyledons</taxon>
        <taxon>Gunneridae</taxon>
        <taxon>Pentapetalae</taxon>
        <taxon>asterids</taxon>
        <taxon>campanulids</taxon>
        <taxon>Asterales</taxon>
        <taxon>Asteraceae</taxon>
        <taxon>Asteroideae</taxon>
        <taxon>Anthemideae</taxon>
        <taxon>Artemisiinae</taxon>
        <taxon>Artemisia</taxon>
    </lineage>
</organism>
<evidence type="ECO:0000256" key="10">
    <source>
        <dbReference type="ARBA" id="ARBA00022833"/>
    </source>
</evidence>
<gene>
    <name evidence="17" type="ORF">CTI12_AA386550</name>
</gene>
<dbReference type="InterPro" id="IPR044600">
    <property type="entry name" value="ATL1/ATL16-like"/>
</dbReference>
<keyword evidence="11 15" id="KW-1133">Transmembrane helix</keyword>
<dbReference type="InterPro" id="IPR013083">
    <property type="entry name" value="Znf_RING/FYVE/PHD"/>
</dbReference>
<reference evidence="17 18" key="1">
    <citation type="journal article" date="2018" name="Mol. Plant">
        <title>The genome of Artemisia annua provides insight into the evolution of Asteraceae family and artemisinin biosynthesis.</title>
        <authorList>
            <person name="Shen Q."/>
            <person name="Zhang L."/>
            <person name="Liao Z."/>
            <person name="Wang S."/>
            <person name="Yan T."/>
            <person name="Shi P."/>
            <person name="Liu M."/>
            <person name="Fu X."/>
            <person name="Pan Q."/>
            <person name="Wang Y."/>
            <person name="Lv Z."/>
            <person name="Lu X."/>
            <person name="Zhang F."/>
            <person name="Jiang W."/>
            <person name="Ma Y."/>
            <person name="Chen M."/>
            <person name="Hao X."/>
            <person name="Li L."/>
            <person name="Tang Y."/>
            <person name="Lv G."/>
            <person name="Zhou Y."/>
            <person name="Sun X."/>
            <person name="Brodelius P.E."/>
            <person name="Rose J.K.C."/>
            <person name="Tang K."/>
        </authorList>
    </citation>
    <scope>NUCLEOTIDE SEQUENCE [LARGE SCALE GENOMIC DNA]</scope>
    <source>
        <strain evidence="18">cv. Huhao1</strain>
        <tissue evidence="17">Leaf</tissue>
    </source>
</reference>
<dbReference type="PANTHER" id="PTHR46913">
    <property type="entry name" value="RING-H2 FINGER PROTEIN ATL16"/>
    <property type="match status" value="1"/>
</dbReference>
<keyword evidence="8 14" id="KW-0863">Zinc-finger</keyword>
<dbReference type="EMBL" id="PKPP01005479">
    <property type="protein sequence ID" value="PWA59965.1"/>
    <property type="molecule type" value="Genomic_DNA"/>
</dbReference>
<dbReference type="GO" id="GO:0016020">
    <property type="term" value="C:membrane"/>
    <property type="evidence" value="ECO:0007669"/>
    <property type="project" value="UniProtKB-SubCell"/>
</dbReference>
<dbReference type="SMART" id="SM00184">
    <property type="entry name" value="RING"/>
    <property type="match status" value="1"/>
</dbReference>